<keyword evidence="6" id="KW-0067">ATP-binding</keyword>
<feature type="transmembrane region" description="Helical" evidence="9">
    <location>
        <begin position="435"/>
        <end position="454"/>
    </location>
</feature>
<dbReference type="GO" id="GO:0005524">
    <property type="term" value="F:ATP binding"/>
    <property type="evidence" value="ECO:0007669"/>
    <property type="project" value="UniProtKB-KW"/>
</dbReference>
<dbReference type="SUPFAM" id="SSF90123">
    <property type="entry name" value="ABC transporter transmembrane region"/>
    <property type="match status" value="1"/>
</dbReference>
<evidence type="ECO:0000256" key="5">
    <source>
        <dbReference type="ARBA" id="ARBA00022741"/>
    </source>
</evidence>
<keyword evidence="13" id="KW-1185">Reference proteome</keyword>
<keyword evidence="3" id="KW-1003">Cell membrane</keyword>
<feature type="transmembrane region" description="Helical" evidence="9">
    <location>
        <begin position="251"/>
        <end position="274"/>
    </location>
</feature>
<dbReference type="InterPro" id="IPR011527">
    <property type="entry name" value="ABC1_TM_dom"/>
</dbReference>
<feature type="transmembrane region" description="Helical" evidence="9">
    <location>
        <begin position="466"/>
        <end position="488"/>
    </location>
</feature>
<evidence type="ECO:0000313" key="12">
    <source>
        <dbReference type="EMBL" id="OLR55766.1"/>
    </source>
</evidence>
<dbReference type="AlphaFoldDB" id="A0A1Q9JHS8"/>
<keyword evidence="4 9" id="KW-0812">Transmembrane</keyword>
<evidence type="ECO:0000259" key="11">
    <source>
        <dbReference type="PROSITE" id="PS50929"/>
    </source>
</evidence>
<dbReference type="InterPro" id="IPR027417">
    <property type="entry name" value="P-loop_NTPase"/>
</dbReference>
<dbReference type="Gene3D" id="1.20.1560.10">
    <property type="entry name" value="ABC transporter type 1, transmembrane domain"/>
    <property type="match status" value="1"/>
</dbReference>
<evidence type="ECO:0000259" key="10">
    <source>
        <dbReference type="PROSITE" id="PS50893"/>
    </source>
</evidence>
<dbReference type="GO" id="GO:0140359">
    <property type="term" value="F:ABC-type transporter activity"/>
    <property type="evidence" value="ECO:0007669"/>
    <property type="project" value="InterPro"/>
</dbReference>
<evidence type="ECO:0000313" key="13">
    <source>
        <dbReference type="Proteomes" id="UP000187404"/>
    </source>
</evidence>
<evidence type="ECO:0000256" key="4">
    <source>
        <dbReference type="ARBA" id="ARBA00022692"/>
    </source>
</evidence>
<evidence type="ECO:0000256" key="8">
    <source>
        <dbReference type="ARBA" id="ARBA00023136"/>
    </source>
</evidence>
<dbReference type="CDD" id="cd18548">
    <property type="entry name" value="ABC_6TM_Tm287_like"/>
    <property type="match status" value="1"/>
</dbReference>
<keyword evidence="7 9" id="KW-1133">Transmembrane helix</keyword>
<feature type="domain" description="ABC transporter" evidence="10">
    <location>
        <begin position="524"/>
        <end position="759"/>
    </location>
</feature>
<feature type="domain" description="ABC transmembrane type-1" evidence="11">
    <location>
        <begin position="251"/>
        <end position="490"/>
    </location>
</feature>
<evidence type="ECO:0000256" key="6">
    <source>
        <dbReference type="ARBA" id="ARBA00022840"/>
    </source>
</evidence>
<keyword evidence="2" id="KW-0813">Transport</keyword>
<dbReference type="InterPro" id="IPR003439">
    <property type="entry name" value="ABC_transporter-like_ATP-bd"/>
</dbReference>
<dbReference type="InterPro" id="IPR017871">
    <property type="entry name" value="ABC_transporter-like_CS"/>
</dbReference>
<feature type="transmembrane region" description="Helical" evidence="9">
    <location>
        <begin position="347"/>
        <end position="368"/>
    </location>
</feature>
<dbReference type="OrthoDB" id="9762778at2"/>
<dbReference type="EMBL" id="MJIE01000001">
    <property type="protein sequence ID" value="OLR55766.1"/>
    <property type="molecule type" value="Genomic_DNA"/>
</dbReference>
<dbReference type="PANTHER" id="PTHR24221:SF276">
    <property type="entry name" value="ABC TRANSPORTER, ATP-BINDING_PERMEASE PROTEIN"/>
    <property type="match status" value="1"/>
</dbReference>
<dbReference type="Proteomes" id="UP000187404">
    <property type="component" value="Unassembled WGS sequence"/>
</dbReference>
<dbReference type="PROSITE" id="PS50893">
    <property type="entry name" value="ABC_TRANSPORTER_2"/>
    <property type="match status" value="1"/>
</dbReference>
<dbReference type="InterPro" id="IPR039421">
    <property type="entry name" value="Type_1_exporter"/>
</dbReference>
<feature type="transmembrane region" description="Helical" evidence="9">
    <location>
        <begin position="322"/>
        <end position="341"/>
    </location>
</feature>
<keyword evidence="8 9" id="KW-0472">Membrane</keyword>
<comment type="caution">
    <text evidence="12">The sequence shown here is derived from an EMBL/GenBank/DDBJ whole genome shotgun (WGS) entry which is preliminary data.</text>
</comment>
<dbReference type="GO" id="GO:0016887">
    <property type="term" value="F:ATP hydrolysis activity"/>
    <property type="evidence" value="ECO:0007669"/>
    <property type="project" value="InterPro"/>
</dbReference>
<reference evidence="12 13" key="1">
    <citation type="journal article" date="2016" name="Appl. Environ. Microbiol.">
        <title>Function and Phylogeny of Bacterial Butyryl Coenzyme A:Acetate Transferases and Their Diversity in the Proximal Colon of Swine.</title>
        <authorList>
            <person name="Trachsel J."/>
            <person name="Bayles D.O."/>
            <person name="Looft T."/>
            <person name="Levine U.Y."/>
            <person name="Allen H.K."/>
        </authorList>
    </citation>
    <scope>NUCLEOTIDE SEQUENCE [LARGE SCALE GENOMIC DNA]</scope>
    <source>
        <strain evidence="12 13">68-3-10</strain>
    </source>
</reference>
<dbReference type="Pfam" id="PF00005">
    <property type="entry name" value="ABC_tran"/>
    <property type="match status" value="1"/>
</dbReference>
<dbReference type="Gene3D" id="3.40.50.300">
    <property type="entry name" value="P-loop containing nucleotide triphosphate hydrolases"/>
    <property type="match status" value="1"/>
</dbReference>
<dbReference type="PROSITE" id="PS00211">
    <property type="entry name" value="ABC_TRANSPORTER_1"/>
    <property type="match status" value="1"/>
</dbReference>
<dbReference type="PANTHER" id="PTHR24221">
    <property type="entry name" value="ATP-BINDING CASSETTE SUB-FAMILY B"/>
    <property type="match status" value="1"/>
</dbReference>
<dbReference type="STRING" id="1261640.BHK98_06635"/>
<gene>
    <name evidence="12" type="ORF">BHK98_06635</name>
</gene>
<proteinExistence type="predicted"/>
<dbReference type="InterPro" id="IPR003593">
    <property type="entry name" value="AAA+_ATPase"/>
</dbReference>
<evidence type="ECO:0000256" key="1">
    <source>
        <dbReference type="ARBA" id="ARBA00004651"/>
    </source>
</evidence>
<evidence type="ECO:0000256" key="7">
    <source>
        <dbReference type="ARBA" id="ARBA00022989"/>
    </source>
</evidence>
<dbReference type="Pfam" id="PF00664">
    <property type="entry name" value="ABC_membrane"/>
    <property type="match status" value="1"/>
</dbReference>
<evidence type="ECO:0000256" key="2">
    <source>
        <dbReference type="ARBA" id="ARBA00022448"/>
    </source>
</evidence>
<dbReference type="FunFam" id="3.40.50.300:FF:000221">
    <property type="entry name" value="Multidrug ABC transporter ATP-binding protein"/>
    <property type="match status" value="1"/>
</dbReference>
<evidence type="ECO:0000256" key="9">
    <source>
        <dbReference type="SAM" id="Phobius"/>
    </source>
</evidence>
<organism evidence="12 13">
    <name type="scientific">Hornefia porci</name>
    <dbReference type="NCBI Taxonomy" id="2652292"/>
    <lineage>
        <taxon>Bacteria</taxon>
        <taxon>Bacillati</taxon>
        <taxon>Bacillota</taxon>
        <taxon>Clostridia</taxon>
        <taxon>Peptostreptococcales</taxon>
        <taxon>Anaerovoracaceae</taxon>
        <taxon>Hornefia</taxon>
    </lineage>
</organism>
<keyword evidence="5" id="KW-0547">Nucleotide-binding</keyword>
<dbReference type="GO" id="GO:0005886">
    <property type="term" value="C:plasma membrane"/>
    <property type="evidence" value="ECO:0007669"/>
    <property type="project" value="UniProtKB-SubCell"/>
</dbReference>
<dbReference type="InterPro" id="IPR036640">
    <property type="entry name" value="ABC1_TM_sf"/>
</dbReference>
<protein>
    <submittedName>
        <fullName evidence="12">ABC transporter</fullName>
    </submittedName>
</protein>
<dbReference type="SMART" id="SM00382">
    <property type="entry name" value="AAA"/>
    <property type="match status" value="1"/>
</dbReference>
<evidence type="ECO:0000256" key="3">
    <source>
        <dbReference type="ARBA" id="ARBA00022475"/>
    </source>
</evidence>
<dbReference type="SUPFAM" id="SSF52540">
    <property type="entry name" value="P-loop containing nucleoside triphosphate hydrolases"/>
    <property type="match status" value="1"/>
</dbReference>
<dbReference type="PROSITE" id="PS50929">
    <property type="entry name" value="ABC_TM1F"/>
    <property type="match status" value="1"/>
</dbReference>
<comment type="subcellular location">
    <subcellularLocation>
        <location evidence="1">Cell membrane</location>
        <topology evidence="1">Multi-pass membrane protein</topology>
    </subcellularLocation>
</comment>
<name>A0A1Q9JHS8_9FIRM</name>
<sequence>MRKIIGNLKPYRVTVIILALMLCIQAYCDLALPEYTQDIIDVGIQNKGIEHIVPEKMTAEEYKSASIFMTKTEKKTWKSIYTRQGSRYVLNVTDGDRLDELDQELLTPIVLTYEMGHTSVSRFRKIIRSSLLQQKNPQSRTVASRIDDMSVKEIGELLHYDIDTFRAEDENGKVKTYVDMRSMMQSMIDSGAMSDSAVTKAKKQMEETIDSVGTQTLKSMGIAYAAGCDKAAGMNVDRIQKQYLWREGGRMFLMALMMFIAAAVASFFAARIGASVGRDLRGKLFRNVMSFSNAEIGRFSSASLITRCTNDVQQIQMVTTMMLRMVMYAPIMGIWGIIKVAQTGAHMGYIIALAILMIIAFVGVLFAVTLPKFRIMQKLVDGLNRVSREILTGLSVIRAFGREKEEEKRFDVANERLKKTQLFTNRVMTLMQPSMQMFMFALIVLITWVSAHRIDDGTLQVGAMTAFITYSMMIVMSFLIITVMSIILPRAGVAAERIDEVIRTGSSIQDPEHPREISAPKGVVEFEHVDFRYPDAEHNVLTDITFTAEPGKTTAIIGSTGSGKSTLVNLIPRFYDITGGRLKVDGVEIRDLSLRALRGEIGFVPQKGVLFSGTIASNIRFGNKDASDEEMREAAEIAQATDFIEEKNMGFESDVSQGGSNVSGGQKQRLAIARAIARRPKILIFDDSFSALDMKTDAKLRKKLSEKVKDATTIVVAQRISTILNADQILVLDEGRMVGKGTHQELMENCEVYRQIAESQLSSTELEGI</sequence>
<accession>A0A1Q9JHS8</accession>
<dbReference type="RefSeq" id="WP_075712757.1">
    <property type="nucleotide sequence ID" value="NZ_MJIE01000001.1"/>
</dbReference>